<feature type="region of interest" description="Disordered" evidence="2">
    <location>
        <begin position="167"/>
        <end position="212"/>
    </location>
</feature>
<organism evidence="4">
    <name type="scientific">Arundo donax</name>
    <name type="common">Giant reed</name>
    <name type="synonym">Donax arundinaceus</name>
    <dbReference type="NCBI Taxonomy" id="35708"/>
    <lineage>
        <taxon>Eukaryota</taxon>
        <taxon>Viridiplantae</taxon>
        <taxon>Streptophyta</taxon>
        <taxon>Embryophyta</taxon>
        <taxon>Tracheophyta</taxon>
        <taxon>Spermatophyta</taxon>
        <taxon>Magnoliopsida</taxon>
        <taxon>Liliopsida</taxon>
        <taxon>Poales</taxon>
        <taxon>Poaceae</taxon>
        <taxon>PACMAD clade</taxon>
        <taxon>Arundinoideae</taxon>
        <taxon>Arundineae</taxon>
        <taxon>Arundo</taxon>
    </lineage>
</organism>
<evidence type="ECO:0000256" key="1">
    <source>
        <dbReference type="PROSITE-ProRule" id="PRU00176"/>
    </source>
</evidence>
<dbReference type="EMBL" id="GBRH01192174">
    <property type="protein sequence ID" value="JAE05722.1"/>
    <property type="molecule type" value="Transcribed_RNA"/>
</dbReference>
<accession>A0A0A9F065</accession>
<evidence type="ECO:0000256" key="2">
    <source>
        <dbReference type="SAM" id="MobiDB-lite"/>
    </source>
</evidence>
<dbReference type="PROSITE" id="PS50102">
    <property type="entry name" value="RRM"/>
    <property type="match status" value="1"/>
</dbReference>
<protein>
    <recommendedName>
        <fullName evidence="3">RRM domain-containing protein</fullName>
    </recommendedName>
</protein>
<feature type="compositionally biased region" description="Polar residues" evidence="2">
    <location>
        <begin position="514"/>
        <end position="525"/>
    </location>
</feature>
<keyword evidence="1" id="KW-0694">RNA-binding</keyword>
<dbReference type="PANTHER" id="PTHR14738">
    <property type="entry name" value="ZINC FINGER CCCH DOMAIN-CONTAINING PROTEIN 14"/>
    <property type="match status" value="1"/>
</dbReference>
<feature type="region of interest" description="Disordered" evidence="2">
    <location>
        <begin position="506"/>
        <end position="525"/>
    </location>
</feature>
<dbReference type="InterPro" id="IPR002483">
    <property type="entry name" value="PWI_dom"/>
</dbReference>
<dbReference type="GO" id="GO:0005737">
    <property type="term" value="C:cytoplasm"/>
    <property type="evidence" value="ECO:0007669"/>
    <property type="project" value="TreeGrafter"/>
</dbReference>
<evidence type="ECO:0000259" key="3">
    <source>
        <dbReference type="PROSITE" id="PS50102"/>
    </source>
</evidence>
<proteinExistence type="predicted"/>
<dbReference type="AlphaFoldDB" id="A0A0A9F065"/>
<dbReference type="FunFam" id="1.20.1390.10:FF:000005">
    <property type="entry name" value="RNA binding (RRM/RBD/RNP motifs) family protein"/>
    <property type="match status" value="1"/>
</dbReference>
<dbReference type="SMART" id="SM00360">
    <property type="entry name" value="RRM"/>
    <property type="match status" value="1"/>
</dbReference>
<dbReference type="PANTHER" id="PTHR14738:SF36">
    <property type="entry name" value="RNA BINDING (RRM_RBD_RNP MOTIFS) FAMILY PROTEIN"/>
    <property type="match status" value="1"/>
</dbReference>
<name>A0A0A9F065_ARUDO</name>
<dbReference type="InterPro" id="IPR000504">
    <property type="entry name" value="RRM_dom"/>
</dbReference>
<dbReference type="Gene3D" id="3.30.70.330">
    <property type="match status" value="1"/>
</dbReference>
<dbReference type="SUPFAM" id="SSF54928">
    <property type="entry name" value="RNA-binding domain, RBD"/>
    <property type="match status" value="1"/>
</dbReference>
<feature type="domain" description="RRM" evidence="3">
    <location>
        <begin position="527"/>
        <end position="604"/>
    </location>
</feature>
<feature type="compositionally biased region" description="Basic and acidic residues" evidence="2">
    <location>
        <begin position="167"/>
        <end position="179"/>
    </location>
</feature>
<feature type="region of interest" description="Disordered" evidence="2">
    <location>
        <begin position="651"/>
        <end position="703"/>
    </location>
</feature>
<feature type="region of interest" description="Disordered" evidence="2">
    <location>
        <begin position="116"/>
        <end position="139"/>
    </location>
</feature>
<dbReference type="GO" id="GO:0008143">
    <property type="term" value="F:poly(A) binding"/>
    <property type="evidence" value="ECO:0007669"/>
    <property type="project" value="InterPro"/>
</dbReference>
<dbReference type="GO" id="GO:0005634">
    <property type="term" value="C:nucleus"/>
    <property type="evidence" value="ECO:0007669"/>
    <property type="project" value="TreeGrafter"/>
</dbReference>
<evidence type="ECO:0000313" key="4">
    <source>
        <dbReference type="EMBL" id="JAE05722.1"/>
    </source>
</evidence>
<dbReference type="Pfam" id="PF00076">
    <property type="entry name" value="RRM_1"/>
    <property type="match status" value="1"/>
</dbReference>
<dbReference type="GO" id="GO:0043488">
    <property type="term" value="P:regulation of mRNA stability"/>
    <property type="evidence" value="ECO:0007669"/>
    <property type="project" value="InterPro"/>
</dbReference>
<sequence length="703" mass="77545">MDGGENRTFKANFTSEGVALLRDRVQEKLRELMGDYSDDTLAEYVVVLLRNGRHRDEAAKELQVFLGDDNDAFVSWLWDHLSSNLHLYVQPKAITTNDEAKRTRSAARVLPVRSLTSSIQTNREPEAEAQKTTRTHQRREWRGVIREQSEAAPLRSVVANVSHAEEKNFNESHAEEKAFHKSHAVRRTRSPDVRNHRKRSREADARSTKRASHPVIDAPRRLLQFAVRDAVRTVQPVTSRSESASKRLRSVVSTLASDSTLDITHIRLQKTNSDVRIPGATVALRAAAEAAEDVVKDSFSGSVFNRLGGGPTINYTEESLALREQNPGGGEYENMDNIRAENHVEFHERNQYGGSEAYMYDRETEEAAGSAPDIGEYDNTSTARYNGLGSRRSTLLSSGGKESLVMGYVRGAAEVRSRRLIAQETHAGSGSRPSEKVLNVSTNTSTQKLPAHETRDAVTFVPQVPMEKKGADVRKSNVTIPHVNDTDMTDRSKDLIRSSSMVEAQKASSLAVGSHTTGQPESSTDSRTVFISNVHFGASKDAVSHHFNKFGAILKTLIVTDGVTGQPTGSAYIEFLHKESAEQALTLNGTSFMSRILKVVRRSSIQVPQLPVWPRASRGSPFASRLTRTAYPRSTFPGAIRGRLPLRGGARSLQWKRDAVDSPDAGKPSETTPVTPGNQLLTPTARSFTYTRAEPKPNDGAMV</sequence>
<reference evidence="4" key="2">
    <citation type="journal article" date="2015" name="Data Brief">
        <title>Shoot transcriptome of the giant reed, Arundo donax.</title>
        <authorList>
            <person name="Barrero R.A."/>
            <person name="Guerrero F.D."/>
            <person name="Moolhuijzen P."/>
            <person name="Goolsby J.A."/>
            <person name="Tidwell J."/>
            <person name="Bellgard S.E."/>
            <person name="Bellgard M.I."/>
        </authorList>
    </citation>
    <scope>NUCLEOTIDE SEQUENCE</scope>
    <source>
        <tissue evidence="4">Shoot tissue taken approximately 20 cm above the soil surface</tissue>
    </source>
</reference>
<feature type="compositionally biased region" description="Polar residues" evidence="2">
    <location>
        <begin position="439"/>
        <end position="448"/>
    </location>
</feature>
<dbReference type="Pfam" id="PF01480">
    <property type="entry name" value="PWI"/>
    <property type="match status" value="1"/>
</dbReference>
<dbReference type="InterPro" id="IPR012677">
    <property type="entry name" value="Nucleotide-bd_a/b_plait_sf"/>
</dbReference>
<feature type="region of interest" description="Disordered" evidence="2">
    <location>
        <begin position="423"/>
        <end position="452"/>
    </location>
</feature>
<reference evidence="4" key="1">
    <citation type="submission" date="2014-09" db="EMBL/GenBank/DDBJ databases">
        <authorList>
            <person name="Magalhaes I.L.F."/>
            <person name="Oliveira U."/>
            <person name="Santos F.R."/>
            <person name="Vidigal T.H.D.A."/>
            <person name="Brescovit A.D."/>
            <person name="Santos A.J."/>
        </authorList>
    </citation>
    <scope>NUCLEOTIDE SEQUENCE</scope>
    <source>
        <tissue evidence="4">Shoot tissue taken approximately 20 cm above the soil surface</tissue>
    </source>
</reference>
<feature type="compositionally biased region" description="Polar residues" evidence="2">
    <location>
        <begin position="669"/>
        <end position="690"/>
    </location>
</feature>
<dbReference type="Gene3D" id="1.20.1390.10">
    <property type="entry name" value="PWI domain"/>
    <property type="match status" value="1"/>
</dbReference>
<dbReference type="FunFam" id="3.30.70.330:FF:000616">
    <property type="entry name" value="RNA binding (RRM/RBD/RNP motifs) family protein"/>
    <property type="match status" value="1"/>
</dbReference>
<dbReference type="InterPro" id="IPR035979">
    <property type="entry name" value="RBD_domain_sf"/>
</dbReference>
<dbReference type="InterPro" id="IPR040366">
    <property type="entry name" value="Nab2/ZC3H14"/>
</dbReference>